<dbReference type="EMBL" id="JBBBZM010000054">
    <property type="protein sequence ID" value="KAL0636249.1"/>
    <property type="molecule type" value="Genomic_DNA"/>
</dbReference>
<evidence type="ECO:0000313" key="4">
    <source>
        <dbReference type="Proteomes" id="UP001447188"/>
    </source>
</evidence>
<evidence type="ECO:0000313" key="3">
    <source>
        <dbReference type="EMBL" id="KAL0636249.1"/>
    </source>
</evidence>
<name>A0ABR3GJY9_9PEZI</name>
<evidence type="ECO:0000256" key="1">
    <source>
        <dbReference type="SAM" id="MobiDB-lite"/>
    </source>
</evidence>
<organism evidence="3 4">
    <name type="scientific">Discina gigas</name>
    <dbReference type="NCBI Taxonomy" id="1032678"/>
    <lineage>
        <taxon>Eukaryota</taxon>
        <taxon>Fungi</taxon>
        <taxon>Dikarya</taxon>
        <taxon>Ascomycota</taxon>
        <taxon>Pezizomycotina</taxon>
        <taxon>Pezizomycetes</taxon>
        <taxon>Pezizales</taxon>
        <taxon>Discinaceae</taxon>
        <taxon>Discina</taxon>
    </lineage>
</organism>
<feature type="region of interest" description="Disordered" evidence="1">
    <location>
        <begin position="68"/>
        <end position="90"/>
    </location>
</feature>
<dbReference type="InterPro" id="IPR001810">
    <property type="entry name" value="F-box_dom"/>
</dbReference>
<dbReference type="SUPFAM" id="SSF81383">
    <property type="entry name" value="F-box domain"/>
    <property type="match status" value="1"/>
</dbReference>
<dbReference type="SMART" id="SM00256">
    <property type="entry name" value="FBOX"/>
    <property type="match status" value="1"/>
</dbReference>
<dbReference type="CDD" id="cd09917">
    <property type="entry name" value="F-box_SF"/>
    <property type="match status" value="1"/>
</dbReference>
<feature type="domain" description="F-box" evidence="2">
    <location>
        <begin position="89"/>
        <end position="135"/>
    </location>
</feature>
<keyword evidence="4" id="KW-1185">Reference proteome</keyword>
<feature type="region of interest" description="Disordered" evidence="1">
    <location>
        <begin position="800"/>
        <end position="842"/>
    </location>
</feature>
<gene>
    <name evidence="3" type="ORF">Q9L58_004813</name>
</gene>
<protein>
    <recommendedName>
        <fullName evidence="2">F-box domain-containing protein</fullName>
    </recommendedName>
</protein>
<sequence>MAAVVDTDWCIPIGGDHGVWSIEEGLADLEEMGLLHPYTAVPPAKRRKGIATIAVTTTTKKNSIPMLALPKPRKSAPSTTGRKSTKRAKSTSPHIPFEIWLEIFSYCPPSQLARLRRVNSSFRAFIDDEKLWAKSRRNTFPSHPEPMYGFRENCMWNLWKGSGCEICGAPRFKKCYWTWGIRLCTGCFKENRVRGDEIAGERDFVNSALVCLRHCFVSGKFVSTQRGNYYGLGGGDPCYWKDEVAAFRAIYLKKQDQDPKQLANFLEFEKEKVRVQMETAVKMCEFERHEATARREEIAEIRRQRLISIPEKCKQYFTPQIPDGVLEHIPSYQAALRAGSRLTDRGWKTLVTRIASERAKAEAKYQERQEAKESAHRKYTKIRQKARKNELREHCNILKLRGAMAELVKLAREFIKKEAGHLLLDHSRAQSFVLETMKFCRRRWYEKNEGQKLPFRALYFLWEEVLEGAIGNFKESEFCCEYCRETGTWEETVFHLALEHHKEPGMAGLARNPVEFAAGEKVIFNRTVPNWDGVEWPEKVPVASTGPRFTPRNLKDRAPRPSLSTCSSTTITSNKPRKPRKPGTSREDPICMFVGPSLSAKFQKPQITPRMLISRIIAEVSELRVPPFFQLSLFFRKMVAEFKRQKLRVEFNELLYELIRICDQDRKAPTWFSHDALVCNACMHTWDGAQSIVTLMLHFFRFHHPNSDWRKDMLLMPGPPDVLAMLRTVNDRRIEYRWDLEAEEHALDAASARNKQTLADQRGEVLCLIEELKAQQLVKREQEGEDKRLHQNMMDAEIYPGRFERKRKREEEDEGKGKGKERDDTPYDTFSASDTGEDEGWEDTFDVEELSDCGTLDHCALDMPAWLGVDV</sequence>
<accession>A0ABR3GJY9</accession>
<reference evidence="3 4" key="1">
    <citation type="submission" date="2024-02" db="EMBL/GenBank/DDBJ databases">
        <title>Discinaceae phylogenomics.</title>
        <authorList>
            <person name="Dirks A.C."/>
            <person name="James T.Y."/>
        </authorList>
    </citation>
    <scope>NUCLEOTIDE SEQUENCE [LARGE SCALE GENOMIC DNA]</scope>
    <source>
        <strain evidence="3 4">ACD0624</strain>
    </source>
</reference>
<evidence type="ECO:0000259" key="2">
    <source>
        <dbReference type="PROSITE" id="PS50181"/>
    </source>
</evidence>
<comment type="caution">
    <text evidence="3">The sequence shown here is derived from an EMBL/GenBank/DDBJ whole genome shotgun (WGS) entry which is preliminary data.</text>
</comment>
<feature type="compositionally biased region" description="Basic and acidic residues" evidence="1">
    <location>
        <begin position="815"/>
        <end position="825"/>
    </location>
</feature>
<dbReference type="PROSITE" id="PS50181">
    <property type="entry name" value="FBOX"/>
    <property type="match status" value="1"/>
</dbReference>
<dbReference type="Gene3D" id="1.20.1280.50">
    <property type="match status" value="1"/>
</dbReference>
<dbReference type="Proteomes" id="UP001447188">
    <property type="component" value="Unassembled WGS sequence"/>
</dbReference>
<feature type="compositionally biased region" description="Low complexity" evidence="1">
    <location>
        <begin position="562"/>
        <end position="573"/>
    </location>
</feature>
<dbReference type="InterPro" id="IPR036047">
    <property type="entry name" value="F-box-like_dom_sf"/>
</dbReference>
<proteinExistence type="predicted"/>
<dbReference type="Pfam" id="PF12937">
    <property type="entry name" value="F-box-like"/>
    <property type="match status" value="1"/>
</dbReference>
<feature type="region of interest" description="Disordered" evidence="1">
    <location>
        <begin position="547"/>
        <end position="588"/>
    </location>
</feature>